<protein>
    <submittedName>
        <fullName evidence="1">Uncharacterized protein</fullName>
    </submittedName>
</protein>
<accession>A0ACB8SSF2</accession>
<keyword evidence="2" id="KW-1185">Reference proteome</keyword>
<organism evidence="1 2">
    <name type="scientific">Artomyces pyxidatus</name>
    <dbReference type="NCBI Taxonomy" id="48021"/>
    <lineage>
        <taxon>Eukaryota</taxon>
        <taxon>Fungi</taxon>
        <taxon>Dikarya</taxon>
        <taxon>Basidiomycota</taxon>
        <taxon>Agaricomycotina</taxon>
        <taxon>Agaricomycetes</taxon>
        <taxon>Russulales</taxon>
        <taxon>Auriscalpiaceae</taxon>
        <taxon>Artomyces</taxon>
    </lineage>
</organism>
<reference evidence="1" key="2">
    <citation type="journal article" date="2022" name="New Phytol.">
        <title>Evolutionary transition to the ectomycorrhizal habit in the genomes of a hyperdiverse lineage of mushroom-forming fungi.</title>
        <authorList>
            <person name="Looney B."/>
            <person name="Miyauchi S."/>
            <person name="Morin E."/>
            <person name="Drula E."/>
            <person name="Courty P.E."/>
            <person name="Kohler A."/>
            <person name="Kuo A."/>
            <person name="LaButti K."/>
            <person name="Pangilinan J."/>
            <person name="Lipzen A."/>
            <person name="Riley R."/>
            <person name="Andreopoulos W."/>
            <person name="He G."/>
            <person name="Johnson J."/>
            <person name="Nolan M."/>
            <person name="Tritt A."/>
            <person name="Barry K.W."/>
            <person name="Grigoriev I.V."/>
            <person name="Nagy L.G."/>
            <person name="Hibbett D."/>
            <person name="Henrissat B."/>
            <person name="Matheny P.B."/>
            <person name="Labbe J."/>
            <person name="Martin F.M."/>
        </authorList>
    </citation>
    <scope>NUCLEOTIDE SEQUENCE</scope>
    <source>
        <strain evidence="1">HHB10654</strain>
    </source>
</reference>
<name>A0ACB8SSF2_9AGAM</name>
<reference evidence="1" key="1">
    <citation type="submission" date="2021-03" db="EMBL/GenBank/DDBJ databases">
        <authorList>
            <consortium name="DOE Joint Genome Institute"/>
            <person name="Ahrendt S."/>
            <person name="Looney B.P."/>
            <person name="Miyauchi S."/>
            <person name="Morin E."/>
            <person name="Drula E."/>
            <person name="Courty P.E."/>
            <person name="Chicoki N."/>
            <person name="Fauchery L."/>
            <person name="Kohler A."/>
            <person name="Kuo A."/>
            <person name="Labutti K."/>
            <person name="Pangilinan J."/>
            <person name="Lipzen A."/>
            <person name="Riley R."/>
            <person name="Andreopoulos W."/>
            <person name="He G."/>
            <person name="Johnson J."/>
            <person name="Barry K.W."/>
            <person name="Grigoriev I.V."/>
            <person name="Nagy L."/>
            <person name="Hibbett D."/>
            <person name="Henrissat B."/>
            <person name="Matheny P.B."/>
            <person name="Labbe J."/>
            <person name="Martin F."/>
        </authorList>
    </citation>
    <scope>NUCLEOTIDE SEQUENCE</scope>
    <source>
        <strain evidence="1">HHB10654</strain>
    </source>
</reference>
<feature type="non-terminal residue" evidence="1">
    <location>
        <position position="197"/>
    </location>
</feature>
<dbReference type="Proteomes" id="UP000814140">
    <property type="component" value="Unassembled WGS sequence"/>
</dbReference>
<comment type="caution">
    <text evidence="1">The sequence shown here is derived from an EMBL/GenBank/DDBJ whole genome shotgun (WGS) entry which is preliminary data.</text>
</comment>
<evidence type="ECO:0000313" key="1">
    <source>
        <dbReference type="EMBL" id="KAI0059147.1"/>
    </source>
</evidence>
<sequence length="197" mass="21749">MSVELIPVDDDLGPEFSAFIARREEILGGPRKLQRAFAPIPSAYVVFTLDPVATLECLNDSLAISQAQQLSVRQYVGCLVQSGDLPSPYLRYNTGTCIFLSQDLPQASPSEGIDETMCVSIAPAQHPTGRPAVVSSPPLPWDNLYHHTQLAVQLRLTPKAGDYSSCPLLSEDDIFNLNICFAQDITRRKELVRIYRS</sequence>
<dbReference type="EMBL" id="MU277229">
    <property type="protein sequence ID" value="KAI0059147.1"/>
    <property type="molecule type" value="Genomic_DNA"/>
</dbReference>
<evidence type="ECO:0000313" key="2">
    <source>
        <dbReference type="Proteomes" id="UP000814140"/>
    </source>
</evidence>
<proteinExistence type="predicted"/>
<gene>
    <name evidence="1" type="ORF">BV25DRAFT_1809718</name>
</gene>